<evidence type="ECO:0000313" key="2">
    <source>
        <dbReference type="Proteomes" id="UP000265520"/>
    </source>
</evidence>
<reference evidence="1 2" key="1">
    <citation type="journal article" date="2018" name="Front. Plant Sci.">
        <title>Red Clover (Trifolium pratense) and Zigzag Clover (T. medium) - A Picture of Genomic Similarities and Differences.</title>
        <authorList>
            <person name="Dluhosova J."/>
            <person name="Istvanek J."/>
            <person name="Nedelnik J."/>
            <person name="Repkova J."/>
        </authorList>
    </citation>
    <scope>NUCLEOTIDE SEQUENCE [LARGE SCALE GENOMIC DNA]</scope>
    <source>
        <strain evidence="2">cv. 10/8</strain>
        <tissue evidence="1">Leaf</tissue>
    </source>
</reference>
<dbReference type="Proteomes" id="UP000265520">
    <property type="component" value="Unassembled WGS sequence"/>
</dbReference>
<sequence>VMWRAAQLNQEAAGHALEDACCAGSGGAARR</sequence>
<dbReference type="AlphaFoldDB" id="A0A392S6D0"/>
<organism evidence="1 2">
    <name type="scientific">Trifolium medium</name>
    <dbReference type="NCBI Taxonomy" id="97028"/>
    <lineage>
        <taxon>Eukaryota</taxon>
        <taxon>Viridiplantae</taxon>
        <taxon>Streptophyta</taxon>
        <taxon>Embryophyta</taxon>
        <taxon>Tracheophyta</taxon>
        <taxon>Spermatophyta</taxon>
        <taxon>Magnoliopsida</taxon>
        <taxon>eudicotyledons</taxon>
        <taxon>Gunneridae</taxon>
        <taxon>Pentapetalae</taxon>
        <taxon>rosids</taxon>
        <taxon>fabids</taxon>
        <taxon>Fabales</taxon>
        <taxon>Fabaceae</taxon>
        <taxon>Papilionoideae</taxon>
        <taxon>50 kb inversion clade</taxon>
        <taxon>NPAAA clade</taxon>
        <taxon>Hologalegina</taxon>
        <taxon>IRL clade</taxon>
        <taxon>Trifolieae</taxon>
        <taxon>Trifolium</taxon>
    </lineage>
</organism>
<evidence type="ECO:0000313" key="1">
    <source>
        <dbReference type="EMBL" id="MCI44388.1"/>
    </source>
</evidence>
<keyword evidence="2" id="KW-1185">Reference proteome</keyword>
<dbReference type="EMBL" id="LXQA010329940">
    <property type="protein sequence ID" value="MCI44388.1"/>
    <property type="molecule type" value="Genomic_DNA"/>
</dbReference>
<name>A0A392S6D0_9FABA</name>
<protein>
    <submittedName>
        <fullName evidence="1">Uncharacterized protein</fullName>
    </submittedName>
</protein>
<comment type="caution">
    <text evidence="1">The sequence shown here is derived from an EMBL/GenBank/DDBJ whole genome shotgun (WGS) entry which is preliminary data.</text>
</comment>
<proteinExistence type="predicted"/>
<accession>A0A392S6D0</accession>
<feature type="non-terminal residue" evidence="1">
    <location>
        <position position="1"/>
    </location>
</feature>